<feature type="non-terminal residue" evidence="1">
    <location>
        <position position="82"/>
    </location>
</feature>
<dbReference type="SUPFAM" id="SSF52087">
    <property type="entry name" value="CRAL/TRIO domain"/>
    <property type="match status" value="1"/>
</dbReference>
<dbReference type="InterPro" id="IPR036865">
    <property type="entry name" value="CRAL-TRIO_dom_sf"/>
</dbReference>
<dbReference type="Gene3D" id="1.20.5.1200">
    <property type="entry name" value="Alpha-tocopherol transfer"/>
    <property type="match status" value="1"/>
</dbReference>
<reference evidence="1" key="1">
    <citation type="submission" date="2020-07" db="EMBL/GenBank/DDBJ databases">
        <authorList>
            <person name="Nazaruddin N."/>
        </authorList>
    </citation>
    <scope>NUCLEOTIDE SEQUENCE</scope>
</reference>
<accession>A0A6V7H7F1</accession>
<evidence type="ECO:0000313" key="2">
    <source>
        <dbReference type="Proteomes" id="UP000752696"/>
    </source>
</evidence>
<dbReference type="EMBL" id="CAJDYZ010008333">
    <property type="protein sequence ID" value="CAD1475266.1"/>
    <property type="molecule type" value="Genomic_DNA"/>
</dbReference>
<protein>
    <submittedName>
        <fullName evidence="1">Uncharacterized protein</fullName>
    </submittedName>
</protein>
<keyword evidence="2" id="KW-1185">Reference proteome</keyword>
<evidence type="ECO:0000313" key="1">
    <source>
        <dbReference type="EMBL" id="CAD1475266.1"/>
    </source>
</evidence>
<dbReference type="Proteomes" id="UP000752696">
    <property type="component" value="Unassembled WGS sequence"/>
</dbReference>
<comment type="caution">
    <text evidence="1">The sequence shown here is derived from an EMBL/GenBank/DDBJ whole genome shotgun (WGS) entry which is preliminary data.</text>
</comment>
<dbReference type="OrthoDB" id="75724at2759"/>
<gene>
    <name evidence="1" type="ORF">MHI_LOCUS536704</name>
</gene>
<name>A0A6V7H7F1_9HYME</name>
<proteinExistence type="predicted"/>
<dbReference type="Gene3D" id="3.40.525.10">
    <property type="entry name" value="CRAL-TRIO lipid binding domain"/>
    <property type="match status" value="1"/>
</dbReference>
<organism evidence="1 2">
    <name type="scientific">Heterotrigona itama</name>
    <dbReference type="NCBI Taxonomy" id="395501"/>
    <lineage>
        <taxon>Eukaryota</taxon>
        <taxon>Metazoa</taxon>
        <taxon>Ecdysozoa</taxon>
        <taxon>Arthropoda</taxon>
        <taxon>Hexapoda</taxon>
        <taxon>Insecta</taxon>
        <taxon>Pterygota</taxon>
        <taxon>Neoptera</taxon>
        <taxon>Endopterygota</taxon>
        <taxon>Hymenoptera</taxon>
        <taxon>Apocrita</taxon>
        <taxon>Aculeata</taxon>
        <taxon>Apoidea</taxon>
        <taxon>Anthophila</taxon>
        <taxon>Apidae</taxon>
        <taxon>Heterotrigona</taxon>
    </lineage>
</organism>
<sequence>MKRFYKFKLNNPRYCLNLVPSNEKKVLSSDIVIPLSNRTADGCRLLLINCGKTWNPKVITTDEIFRAVILSMEAAIAEPRTQ</sequence>
<dbReference type="AlphaFoldDB" id="A0A6V7H7F1"/>